<dbReference type="InterPro" id="IPR011711">
    <property type="entry name" value="GntR_C"/>
</dbReference>
<comment type="caution">
    <text evidence="5">The sequence shown here is derived from an EMBL/GenBank/DDBJ whole genome shotgun (WGS) entry which is preliminary data.</text>
</comment>
<protein>
    <submittedName>
        <fullName evidence="5">GntR family transcriptional regulator</fullName>
    </submittedName>
</protein>
<dbReference type="GO" id="GO:0003700">
    <property type="term" value="F:DNA-binding transcription factor activity"/>
    <property type="evidence" value="ECO:0007669"/>
    <property type="project" value="InterPro"/>
</dbReference>
<dbReference type="SUPFAM" id="SSF46785">
    <property type="entry name" value="Winged helix' DNA-binding domain"/>
    <property type="match status" value="1"/>
</dbReference>
<dbReference type="PROSITE" id="PS50949">
    <property type="entry name" value="HTH_GNTR"/>
    <property type="match status" value="1"/>
</dbReference>
<gene>
    <name evidence="5" type="ORF">DDE84_05745</name>
</gene>
<reference evidence="5 6" key="1">
    <citation type="submission" date="2018-04" db="EMBL/GenBank/DDBJ databases">
        <authorList>
            <person name="Eckel V.P."/>
            <person name="Vogel R.F."/>
        </authorList>
    </citation>
    <scope>NUCLEOTIDE SEQUENCE [LARGE SCALE GENOMIC DNA]</scope>
    <source>
        <strain evidence="6">TMW 2.1764</strain>
    </source>
</reference>
<evidence type="ECO:0000256" key="2">
    <source>
        <dbReference type="ARBA" id="ARBA00023125"/>
    </source>
</evidence>
<dbReference type="AlphaFoldDB" id="A0A5N6S5Z5"/>
<dbReference type="SMART" id="SM00345">
    <property type="entry name" value="HTH_GNTR"/>
    <property type="match status" value="1"/>
</dbReference>
<dbReference type="Proteomes" id="UP000325415">
    <property type="component" value="Unassembled WGS sequence"/>
</dbReference>
<dbReference type="PANTHER" id="PTHR43537:SF5">
    <property type="entry name" value="UXU OPERON TRANSCRIPTIONAL REGULATOR"/>
    <property type="match status" value="1"/>
</dbReference>
<accession>A0A5N6S5Z5</accession>
<dbReference type="PANTHER" id="PTHR43537">
    <property type="entry name" value="TRANSCRIPTIONAL REGULATOR, GNTR FAMILY"/>
    <property type="match status" value="1"/>
</dbReference>
<dbReference type="Gene3D" id="1.10.10.10">
    <property type="entry name" value="Winged helix-like DNA-binding domain superfamily/Winged helix DNA-binding domain"/>
    <property type="match status" value="1"/>
</dbReference>
<keyword evidence="6" id="KW-1185">Reference proteome</keyword>
<dbReference type="InterPro" id="IPR008920">
    <property type="entry name" value="TF_FadR/GntR_C"/>
</dbReference>
<feature type="domain" description="HTH gntR-type" evidence="4">
    <location>
        <begin position="14"/>
        <end position="81"/>
    </location>
</feature>
<organism evidence="5 6">
    <name type="scientific">Bifidobacterium tibiigranuli</name>
    <dbReference type="NCBI Taxonomy" id="2172043"/>
    <lineage>
        <taxon>Bacteria</taxon>
        <taxon>Bacillati</taxon>
        <taxon>Actinomycetota</taxon>
        <taxon>Actinomycetes</taxon>
        <taxon>Bifidobacteriales</taxon>
        <taxon>Bifidobacteriaceae</taxon>
        <taxon>Bifidobacterium</taxon>
    </lineage>
</organism>
<dbReference type="Pfam" id="PF00392">
    <property type="entry name" value="GntR"/>
    <property type="match status" value="1"/>
</dbReference>
<dbReference type="GO" id="GO:0003677">
    <property type="term" value="F:DNA binding"/>
    <property type="evidence" value="ECO:0007669"/>
    <property type="project" value="UniProtKB-KW"/>
</dbReference>
<dbReference type="PRINTS" id="PR00035">
    <property type="entry name" value="HTHGNTR"/>
</dbReference>
<dbReference type="SUPFAM" id="SSF48008">
    <property type="entry name" value="GntR ligand-binding domain-like"/>
    <property type="match status" value="1"/>
</dbReference>
<proteinExistence type="predicted"/>
<dbReference type="OrthoDB" id="5182935at2"/>
<dbReference type="InterPro" id="IPR036388">
    <property type="entry name" value="WH-like_DNA-bd_sf"/>
</dbReference>
<dbReference type="SMART" id="SM00895">
    <property type="entry name" value="FCD"/>
    <property type="match status" value="1"/>
</dbReference>
<dbReference type="CDD" id="cd07377">
    <property type="entry name" value="WHTH_GntR"/>
    <property type="match status" value="1"/>
</dbReference>
<keyword evidence="1" id="KW-0805">Transcription regulation</keyword>
<dbReference type="InterPro" id="IPR000524">
    <property type="entry name" value="Tscrpt_reg_HTH_GntR"/>
</dbReference>
<evidence type="ECO:0000313" key="6">
    <source>
        <dbReference type="Proteomes" id="UP000325415"/>
    </source>
</evidence>
<dbReference type="Gene3D" id="1.20.120.530">
    <property type="entry name" value="GntR ligand-binding domain-like"/>
    <property type="match status" value="1"/>
</dbReference>
<dbReference type="RefSeq" id="WP_152580744.1">
    <property type="nucleotide sequence ID" value="NZ_JAKVIV010000002.1"/>
</dbReference>
<evidence type="ECO:0000256" key="1">
    <source>
        <dbReference type="ARBA" id="ARBA00023015"/>
    </source>
</evidence>
<keyword evidence="2" id="KW-0238">DNA-binding</keyword>
<name>A0A5N6S5Z5_9BIFI</name>
<dbReference type="GeneID" id="78127187"/>
<dbReference type="Pfam" id="PF07729">
    <property type="entry name" value="FCD"/>
    <property type="match status" value="1"/>
</dbReference>
<dbReference type="InterPro" id="IPR036390">
    <property type="entry name" value="WH_DNA-bd_sf"/>
</dbReference>
<keyword evidence="3" id="KW-0804">Transcription</keyword>
<evidence type="ECO:0000313" key="5">
    <source>
        <dbReference type="EMBL" id="KAE8128390.1"/>
    </source>
</evidence>
<dbReference type="EMBL" id="QDAG01000005">
    <property type="protein sequence ID" value="KAE8128390.1"/>
    <property type="molecule type" value="Genomic_DNA"/>
</dbReference>
<evidence type="ECO:0000256" key="3">
    <source>
        <dbReference type="ARBA" id="ARBA00023163"/>
    </source>
</evidence>
<sequence length="221" mass="24986">MANPLLRSYTINVPPTHEIVYDKVRELLLNGVLSPGDKLKEMEIAESFGVSRGPVREAFQQLVSEGILTAKKNRGVFVATMSEEDVKDIYFARLIIEREAFVHLQHSPDESVFSSLQQCIHNMDSLTNNENWNVVVKGDVEFHQSVVQALGSKRVNDFYSTIIAQITLCIAHLRGAYMAPSEIATEHKLLLELLRQGDKKPLLKELDRHMESAVEYLTGQH</sequence>
<evidence type="ECO:0000259" key="4">
    <source>
        <dbReference type="PROSITE" id="PS50949"/>
    </source>
</evidence>